<reference evidence="1 2" key="1">
    <citation type="submission" date="2018-09" db="EMBL/GenBank/DDBJ databases">
        <title>Yersinia kristensenii subsp. rochesterensis subsp. nov., Isolated from Human Feces.</title>
        <authorList>
            <person name="Cunningham S.A."/>
            <person name="Jeraldo P."/>
            <person name="Patel R."/>
        </authorList>
    </citation>
    <scope>NUCLEOTIDE SEQUENCE [LARGE SCALE GENOMIC DNA]</scope>
    <source>
        <strain evidence="1 2">ATCC BAA-2637</strain>
    </source>
</reference>
<evidence type="ECO:0000313" key="1">
    <source>
        <dbReference type="EMBL" id="AYD45414.1"/>
    </source>
</evidence>
<gene>
    <name evidence="1" type="ORF">DXZ79_17995</name>
</gene>
<sequence>MTPYGIPALAHVSLAHFVGGPRLIVSLTDRADSLLFKRPSLGVHASRPTSTFHSAAQMCF</sequence>
<organism evidence="1 2">
    <name type="scientific">Yersinia rochesterensis</name>
    <dbReference type="NCBI Taxonomy" id="1604335"/>
    <lineage>
        <taxon>Bacteria</taxon>
        <taxon>Pseudomonadati</taxon>
        <taxon>Pseudomonadota</taxon>
        <taxon>Gammaproteobacteria</taxon>
        <taxon>Enterobacterales</taxon>
        <taxon>Yersiniaceae</taxon>
        <taxon>Yersinia</taxon>
    </lineage>
</organism>
<dbReference type="Proteomes" id="UP000265864">
    <property type="component" value="Chromosome"/>
</dbReference>
<dbReference type="AlphaFoldDB" id="A0A8D4N3E3"/>
<protein>
    <submittedName>
        <fullName evidence="1">Uncharacterized protein</fullName>
    </submittedName>
</protein>
<proteinExistence type="predicted"/>
<evidence type="ECO:0000313" key="2">
    <source>
        <dbReference type="Proteomes" id="UP000265864"/>
    </source>
</evidence>
<dbReference type="EMBL" id="CP032482">
    <property type="protein sequence ID" value="AYD45414.1"/>
    <property type="molecule type" value="Genomic_DNA"/>
</dbReference>
<name>A0A8D4N3E3_9GAMM</name>
<accession>A0A8D4N3E3</accession>